<keyword evidence="4" id="KW-1185">Reference proteome</keyword>
<evidence type="ECO:0000256" key="2">
    <source>
        <dbReference type="SAM" id="MobiDB-lite"/>
    </source>
</evidence>
<dbReference type="Proteomes" id="UP001211907">
    <property type="component" value="Unassembled WGS sequence"/>
</dbReference>
<gene>
    <name evidence="3" type="ORF">HK100_001675</name>
</gene>
<comment type="caution">
    <text evidence="3">The sequence shown here is derived from an EMBL/GenBank/DDBJ whole genome shotgun (WGS) entry which is preliminary data.</text>
</comment>
<dbReference type="SMART" id="SM00698">
    <property type="entry name" value="MORN"/>
    <property type="match status" value="4"/>
</dbReference>
<evidence type="ECO:0000256" key="1">
    <source>
        <dbReference type="ARBA" id="ARBA00022737"/>
    </source>
</evidence>
<sequence length="151" mass="16511">MAAKTTKKTPPGGTAKVKTDDAPPIKTGVYIFLDLSRYDGAYKELEGGGIVRHGEGKQSSAEYAYTGTWDMDKMCGKGRLEFFNGAVYDGFWKDNKFMGHGTYTWTNNSSLSGEWDRNRVNGPGKFTDENGQNWIGIFLNGTATGLSADLS</sequence>
<keyword evidence="1" id="KW-0677">Repeat</keyword>
<name>A0AAD5XGB5_9FUNG</name>
<dbReference type="PANTHER" id="PTHR46917:SF1">
    <property type="entry name" value="MORN REPEAT-CONTAINING PROTEIN 2"/>
    <property type="match status" value="1"/>
</dbReference>
<dbReference type="PANTHER" id="PTHR46917">
    <property type="entry name" value="MORN REPEAT-CONTAINING PROTEIN 2"/>
    <property type="match status" value="1"/>
</dbReference>
<protein>
    <submittedName>
        <fullName evidence="3">Uncharacterized protein</fullName>
    </submittedName>
</protein>
<evidence type="ECO:0000313" key="4">
    <source>
        <dbReference type="Proteomes" id="UP001211907"/>
    </source>
</evidence>
<dbReference type="Pfam" id="PF02493">
    <property type="entry name" value="MORN"/>
    <property type="match status" value="3"/>
</dbReference>
<dbReference type="InterPro" id="IPR003409">
    <property type="entry name" value="MORN"/>
</dbReference>
<reference evidence="3" key="1">
    <citation type="submission" date="2020-05" db="EMBL/GenBank/DDBJ databases">
        <title>Phylogenomic resolution of chytrid fungi.</title>
        <authorList>
            <person name="Stajich J.E."/>
            <person name="Amses K."/>
            <person name="Simmons R."/>
            <person name="Seto K."/>
            <person name="Myers J."/>
            <person name="Bonds A."/>
            <person name="Quandt C.A."/>
            <person name="Barry K."/>
            <person name="Liu P."/>
            <person name="Grigoriev I."/>
            <person name="Longcore J.E."/>
            <person name="James T.Y."/>
        </authorList>
    </citation>
    <scope>NUCLEOTIDE SEQUENCE</scope>
    <source>
        <strain evidence="3">JEL0513</strain>
    </source>
</reference>
<feature type="compositionally biased region" description="Low complexity" evidence="2">
    <location>
        <begin position="1"/>
        <end position="16"/>
    </location>
</feature>
<dbReference type="SUPFAM" id="SSF82185">
    <property type="entry name" value="Histone H3 K4-specific methyltransferase SET7/9 N-terminal domain"/>
    <property type="match status" value="1"/>
</dbReference>
<dbReference type="EMBL" id="JADGJH010000137">
    <property type="protein sequence ID" value="KAJ3136532.1"/>
    <property type="molecule type" value="Genomic_DNA"/>
</dbReference>
<organism evidence="3 4">
    <name type="scientific">Physocladia obscura</name>
    <dbReference type="NCBI Taxonomy" id="109957"/>
    <lineage>
        <taxon>Eukaryota</taxon>
        <taxon>Fungi</taxon>
        <taxon>Fungi incertae sedis</taxon>
        <taxon>Chytridiomycota</taxon>
        <taxon>Chytridiomycota incertae sedis</taxon>
        <taxon>Chytridiomycetes</taxon>
        <taxon>Chytridiales</taxon>
        <taxon>Chytriomycetaceae</taxon>
        <taxon>Physocladia</taxon>
    </lineage>
</organism>
<evidence type="ECO:0000313" key="3">
    <source>
        <dbReference type="EMBL" id="KAJ3136532.1"/>
    </source>
</evidence>
<accession>A0AAD5XGB5</accession>
<dbReference type="Gene3D" id="2.20.110.10">
    <property type="entry name" value="Histone H3 K4-specific methyltransferase SET7/9 N-terminal domain"/>
    <property type="match status" value="1"/>
</dbReference>
<feature type="region of interest" description="Disordered" evidence="2">
    <location>
        <begin position="1"/>
        <end position="20"/>
    </location>
</feature>
<dbReference type="InterPro" id="IPR052849">
    <property type="entry name" value="MORN_repeat_protein"/>
</dbReference>
<dbReference type="AlphaFoldDB" id="A0AAD5XGB5"/>
<proteinExistence type="predicted"/>